<dbReference type="AlphaFoldDB" id="A0A6L2NN54"/>
<protein>
    <recommendedName>
        <fullName evidence="3">Integrase catalytic domain-containing protein</fullName>
    </recommendedName>
</protein>
<feature type="compositionally biased region" description="Basic residues" evidence="2">
    <location>
        <begin position="17"/>
        <end position="31"/>
    </location>
</feature>
<dbReference type="InterPro" id="IPR039537">
    <property type="entry name" value="Retrotran_Ty1/copia-like"/>
</dbReference>
<dbReference type="SUPFAM" id="SSF53098">
    <property type="entry name" value="Ribonuclease H-like"/>
    <property type="match status" value="1"/>
</dbReference>
<dbReference type="Pfam" id="PF22936">
    <property type="entry name" value="Pol_BBD"/>
    <property type="match status" value="1"/>
</dbReference>
<feature type="region of interest" description="Disordered" evidence="2">
    <location>
        <begin position="1"/>
        <end position="44"/>
    </location>
</feature>
<feature type="region of interest" description="Disordered" evidence="2">
    <location>
        <begin position="756"/>
        <end position="779"/>
    </location>
</feature>
<dbReference type="PROSITE" id="PS50994">
    <property type="entry name" value="INTEGRASE"/>
    <property type="match status" value="1"/>
</dbReference>
<feature type="domain" description="Integrase catalytic" evidence="3">
    <location>
        <begin position="777"/>
        <end position="899"/>
    </location>
</feature>
<evidence type="ECO:0000313" key="4">
    <source>
        <dbReference type="EMBL" id="GEU87758.1"/>
    </source>
</evidence>
<accession>A0A6L2NN54</accession>
<feature type="region of interest" description="Disordered" evidence="2">
    <location>
        <begin position="1037"/>
        <end position="1062"/>
    </location>
</feature>
<dbReference type="Pfam" id="PF25597">
    <property type="entry name" value="SH3_retrovirus"/>
    <property type="match status" value="1"/>
</dbReference>
<dbReference type="EMBL" id="BKCJ010009606">
    <property type="protein sequence ID" value="GEU87758.1"/>
    <property type="molecule type" value="Genomic_DNA"/>
</dbReference>
<dbReference type="InterPro" id="IPR054722">
    <property type="entry name" value="PolX-like_BBD"/>
</dbReference>
<feature type="compositionally biased region" description="Polar residues" evidence="2">
    <location>
        <begin position="1"/>
        <end position="14"/>
    </location>
</feature>
<keyword evidence="1" id="KW-0645">Protease</keyword>
<dbReference type="InterPro" id="IPR001584">
    <property type="entry name" value="Integrase_cat-core"/>
</dbReference>
<gene>
    <name evidence="4" type="ORF">Tci_059736</name>
</gene>
<feature type="compositionally biased region" description="Polar residues" evidence="2">
    <location>
        <begin position="1040"/>
        <end position="1062"/>
    </location>
</feature>
<evidence type="ECO:0000259" key="3">
    <source>
        <dbReference type="PROSITE" id="PS50994"/>
    </source>
</evidence>
<dbReference type="PANTHER" id="PTHR42648">
    <property type="entry name" value="TRANSPOSASE, PUTATIVE-RELATED"/>
    <property type="match status" value="1"/>
</dbReference>
<dbReference type="GO" id="GO:0006508">
    <property type="term" value="P:proteolysis"/>
    <property type="evidence" value="ECO:0007669"/>
    <property type="project" value="UniProtKB-KW"/>
</dbReference>
<comment type="caution">
    <text evidence="4">The sequence shown here is derived from an EMBL/GenBank/DDBJ whole genome shotgun (WGS) entry which is preliminary data.</text>
</comment>
<evidence type="ECO:0000256" key="2">
    <source>
        <dbReference type="SAM" id="MobiDB-lite"/>
    </source>
</evidence>
<dbReference type="GO" id="GO:0015074">
    <property type="term" value="P:DNA integration"/>
    <property type="evidence" value="ECO:0007669"/>
    <property type="project" value="InterPro"/>
</dbReference>
<dbReference type="InterPro" id="IPR012337">
    <property type="entry name" value="RNaseH-like_sf"/>
</dbReference>
<name>A0A6L2NN54_TANCI</name>
<keyword evidence="1" id="KW-0378">Hydrolase</keyword>
<dbReference type="InterPro" id="IPR057670">
    <property type="entry name" value="SH3_retrovirus"/>
</dbReference>
<dbReference type="GO" id="GO:0003676">
    <property type="term" value="F:nucleic acid binding"/>
    <property type="evidence" value="ECO:0007669"/>
    <property type="project" value="InterPro"/>
</dbReference>
<dbReference type="GO" id="GO:0008233">
    <property type="term" value="F:peptidase activity"/>
    <property type="evidence" value="ECO:0007669"/>
    <property type="project" value="UniProtKB-KW"/>
</dbReference>
<proteinExistence type="predicted"/>
<reference evidence="4" key="1">
    <citation type="journal article" date="2019" name="Sci. Rep.">
        <title>Draft genome of Tanacetum cinerariifolium, the natural source of mosquito coil.</title>
        <authorList>
            <person name="Yamashiro T."/>
            <person name="Shiraishi A."/>
            <person name="Satake H."/>
            <person name="Nakayama K."/>
        </authorList>
    </citation>
    <scope>NUCLEOTIDE SEQUENCE</scope>
</reference>
<organism evidence="4">
    <name type="scientific">Tanacetum cinerariifolium</name>
    <name type="common">Dalmatian daisy</name>
    <name type="synonym">Chrysanthemum cinerariifolium</name>
    <dbReference type="NCBI Taxonomy" id="118510"/>
    <lineage>
        <taxon>Eukaryota</taxon>
        <taxon>Viridiplantae</taxon>
        <taxon>Streptophyta</taxon>
        <taxon>Embryophyta</taxon>
        <taxon>Tracheophyta</taxon>
        <taxon>Spermatophyta</taxon>
        <taxon>Magnoliopsida</taxon>
        <taxon>eudicotyledons</taxon>
        <taxon>Gunneridae</taxon>
        <taxon>Pentapetalae</taxon>
        <taxon>asterids</taxon>
        <taxon>campanulids</taxon>
        <taxon>Asterales</taxon>
        <taxon>Asteraceae</taxon>
        <taxon>Asteroideae</taxon>
        <taxon>Anthemideae</taxon>
        <taxon>Anthemidinae</taxon>
        <taxon>Tanacetum</taxon>
    </lineage>
</organism>
<dbReference type="Gene3D" id="3.30.420.10">
    <property type="entry name" value="Ribonuclease H-like superfamily/Ribonuclease H"/>
    <property type="match status" value="1"/>
</dbReference>
<evidence type="ECO:0000256" key="1">
    <source>
        <dbReference type="ARBA" id="ARBA00022670"/>
    </source>
</evidence>
<dbReference type="InterPro" id="IPR036397">
    <property type="entry name" value="RNaseH_sf"/>
</dbReference>
<sequence length="1127" mass="126388">MLPSTRSTRSTMPLATTRHHHLQTHHHRNHHTTAITTSPSPSRYPHHPTSFSLFFWPRAILATTKGACGPNGKLTHNSIINGPYVRRVIPEPGDPNREVLVNETFHVHTNDELTEKELKQIEADDQSIQTILLGLPEDIYAAKKAKLFNEWERFTSNDGESIDSYYHRFLKLMNDLKRNKHFPEKIASNLKFLNNLQPEWSRHVTIVYQTKDLHTADYTQLYDFLKYNQKEVDDLKTERLKKTQDPLALMATSNNPYTFPMIHQDQPSFNQNYMHQPMPNPEDNTDPTTAMNMELALMAKAFKLNCSTPTNNNPRITSNPRNRQIAQPGMNMGQDRHMQMVGGNGGNQFRQYAGQNVGNLNGYNDVQNFENQNPNGNGNLVAARAEGNATGHNGNQIRCYNCRGVDLDEIEEVNANYILLANLQQASTLGTQTDKAPIYDSDGSTEVFDQKDTACGKSANTKFAKQSILGKPPKVGETHALSKPVTSNLIPTPQGSKFVKNDKVIAPGMFRINPKKPPREEKHVPNKVRASVRKKLITVSQPPVITKKVVNSDSNGLSSTRVDITKTRRPQPRSITNNDRNVKSKVVCAMCKQCLNSVNHDACLLNDVNGMTSRGKKPKANVSIKEKQKKQQSKVIQICLWCVDSGCSKHMTGNLQLLINFFWKFLGTVHFGNDHVAAILCFGDLQWGSILITRIYFIEGLGHNFFSVGQFCDSDLEHQRLSHLNFDTINVLAKNDIVSVLPKFKYHKEHLCPSCEQGKSKRASHPPKPVPNSKQRSKDEAPEVIKTFLKRITILLQSPVIIIRTHNGTEFKNQVLKEYFDSVGISHQMSSVRTPQQNGVVERRNRTLVEAARTMFIFSHAPLFLWAEAIATAYFTQNRSIIHHDLTKHHTSSLTVENRIYPSFMYSGFSVILRMIVKILGSLVQKVICFFIGYSADSYAYRVFNQRTKKIMKTMNVSFDELSTIAFKQRSSKPGHQSMTSGQISSGLDLTYAPSTKTTQQLTEGELDLLFEAMCDDYIGGQPSTASRIVPAAQVHPVRQTPTTSTSIADTAPTPTNSSSQAIIFTNTSQDVDELNSQQKHDQQQGNQAPIQPEIVVDNVSNAMFDANTLVNPFATSSTSAAESSSS</sequence>
<dbReference type="PANTHER" id="PTHR42648:SF18">
    <property type="entry name" value="RETROTRANSPOSON, UNCLASSIFIED-LIKE PROTEIN"/>
    <property type="match status" value="1"/>
</dbReference>